<dbReference type="GO" id="GO:0003924">
    <property type="term" value="F:GTPase activity"/>
    <property type="evidence" value="ECO:0007669"/>
    <property type="project" value="InterPro"/>
</dbReference>
<dbReference type="PANTHER" id="PTHR45697">
    <property type="entry name" value="ADP-RIBOSYLATION FACTOR-LIKE PROTEIN 2-RELATED"/>
    <property type="match status" value="1"/>
</dbReference>
<dbReference type="Gene3D" id="3.40.50.300">
    <property type="entry name" value="P-loop containing nucleotide triphosphate hydrolases"/>
    <property type="match status" value="1"/>
</dbReference>
<evidence type="ECO:0000256" key="1">
    <source>
        <dbReference type="ARBA" id="ARBA00022741"/>
    </source>
</evidence>
<dbReference type="NCBIfam" id="TIGR00231">
    <property type="entry name" value="small_GTP"/>
    <property type="match status" value="1"/>
</dbReference>
<feature type="binding site" evidence="4">
    <location>
        <position position="30"/>
    </location>
    <ligand>
        <name>Mg(2+)</name>
        <dbReference type="ChEBI" id="CHEBI:18420"/>
    </ligand>
</feature>
<dbReference type="Proteomes" id="UP000790833">
    <property type="component" value="Unassembled WGS sequence"/>
</dbReference>
<dbReference type="SMART" id="SM00177">
    <property type="entry name" value="ARF"/>
    <property type="match status" value="1"/>
</dbReference>
<dbReference type="RefSeq" id="XP_043051578.1">
    <property type="nucleotide sequence ID" value="XM_043190901.1"/>
</dbReference>
<evidence type="ECO:0000256" key="4">
    <source>
        <dbReference type="PIRSR" id="PIRSR606689-2"/>
    </source>
</evidence>
<protein>
    <submittedName>
        <fullName evidence="6">Uncharacterized protein</fullName>
    </submittedName>
</protein>
<feature type="binding site" evidence="4">
    <location>
        <position position="47"/>
    </location>
    <ligand>
        <name>Mg(2+)</name>
        <dbReference type="ChEBI" id="CHEBI:18420"/>
    </ligand>
</feature>
<accession>A0A9P7VDB2</accession>
<feature type="binding site" evidence="3">
    <location>
        <begin position="23"/>
        <end position="30"/>
    </location>
    <ligand>
        <name>GTP</name>
        <dbReference type="ChEBI" id="CHEBI:37565"/>
    </ligand>
</feature>
<evidence type="ECO:0000256" key="3">
    <source>
        <dbReference type="PIRSR" id="PIRSR606689-1"/>
    </source>
</evidence>
<dbReference type="Pfam" id="PF00025">
    <property type="entry name" value="Arf"/>
    <property type="match status" value="1"/>
</dbReference>
<keyword evidence="4" id="KW-0479">Metal-binding</keyword>
<dbReference type="InterPro" id="IPR027417">
    <property type="entry name" value="P-loop_NTPase"/>
</dbReference>
<keyword evidence="4" id="KW-0460">Magnesium</keyword>
<keyword evidence="1 3" id="KW-0547">Nucleotide-binding</keyword>
<dbReference type="GO" id="GO:0005525">
    <property type="term" value="F:GTP binding"/>
    <property type="evidence" value="ECO:0007669"/>
    <property type="project" value="UniProtKB-KW"/>
</dbReference>
<evidence type="ECO:0000313" key="6">
    <source>
        <dbReference type="EMBL" id="KAG7196033.1"/>
    </source>
</evidence>
<comment type="caution">
    <text evidence="6">The sequence shown here is derived from an EMBL/GenBank/DDBJ whole genome shotgun (WGS) entry which is preliminary data.</text>
</comment>
<keyword evidence="7" id="KW-1185">Reference proteome</keyword>
<dbReference type="AlphaFoldDB" id="A0A9P7VDB2"/>
<evidence type="ECO:0000313" key="7">
    <source>
        <dbReference type="Proteomes" id="UP000790833"/>
    </source>
</evidence>
<dbReference type="InterPro" id="IPR006689">
    <property type="entry name" value="Small_GTPase_ARF/SAR"/>
</dbReference>
<gene>
    <name evidence="6" type="ORF">KQ657_000041</name>
</gene>
<comment type="similarity">
    <text evidence="5">Belongs to the small GTPase superfamily. Arf family.</text>
</comment>
<evidence type="ECO:0000256" key="2">
    <source>
        <dbReference type="ARBA" id="ARBA00023134"/>
    </source>
</evidence>
<organism evidence="6 7">
    <name type="scientific">Scheffersomyces spartinae</name>
    <dbReference type="NCBI Taxonomy" id="45513"/>
    <lineage>
        <taxon>Eukaryota</taxon>
        <taxon>Fungi</taxon>
        <taxon>Dikarya</taxon>
        <taxon>Ascomycota</taxon>
        <taxon>Saccharomycotina</taxon>
        <taxon>Pichiomycetes</taxon>
        <taxon>Debaryomycetaceae</taxon>
        <taxon>Scheffersomyces</taxon>
    </lineage>
</organism>
<proteinExistence type="inferred from homology"/>
<dbReference type="OrthoDB" id="2011769at2759"/>
<sequence>MGLLSIIRKQKKKDQEVRVLVLGLDNAGKTTIVKKAQDEDTEGVSPTMGFQIDTLVYHEYTLNMWDIGGQTSLRGFWGNYFDQTDVVIWVVDGMSLERLRESHDELMSKVVIQDRLKGIRLAVVVNKMDGVDTSQWEEVRDTVVSVLGLEQIDHELWHVFLVSGRTGLGLPSLLEWVIEGNT</sequence>
<feature type="binding site" evidence="3">
    <location>
        <position position="69"/>
    </location>
    <ligand>
        <name>GTP</name>
        <dbReference type="ChEBI" id="CHEBI:37565"/>
    </ligand>
</feature>
<dbReference type="EMBL" id="JAHMUF010000001">
    <property type="protein sequence ID" value="KAG7196033.1"/>
    <property type="molecule type" value="Genomic_DNA"/>
</dbReference>
<keyword evidence="2 3" id="KW-0342">GTP-binding</keyword>
<feature type="binding site" evidence="3">
    <location>
        <begin position="126"/>
        <end position="129"/>
    </location>
    <ligand>
        <name>GTP</name>
        <dbReference type="ChEBI" id="CHEBI:37565"/>
    </ligand>
</feature>
<dbReference type="GO" id="GO:0046872">
    <property type="term" value="F:metal ion binding"/>
    <property type="evidence" value="ECO:0007669"/>
    <property type="project" value="UniProtKB-KW"/>
</dbReference>
<dbReference type="PROSITE" id="PS51417">
    <property type="entry name" value="ARF"/>
    <property type="match status" value="1"/>
</dbReference>
<dbReference type="SUPFAM" id="SSF52540">
    <property type="entry name" value="P-loop containing nucleoside triphosphate hydrolases"/>
    <property type="match status" value="1"/>
</dbReference>
<name>A0A9P7VDB2_9ASCO</name>
<dbReference type="InterPro" id="IPR044612">
    <property type="entry name" value="ARL2/3"/>
</dbReference>
<reference evidence="6" key="1">
    <citation type="submission" date="2021-03" db="EMBL/GenBank/DDBJ databases">
        <authorList>
            <person name="Palmer J.M."/>
        </authorList>
    </citation>
    <scope>NUCLEOTIDE SEQUENCE</scope>
    <source>
        <strain evidence="6">ARV_011</strain>
    </source>
</reference>
<dbReference type="GeneID" id="66113415"/>
<dbReference type="SMART" id="SM00178">
    <property type="entry name" value="SAR"/>
    <property type="match status" value="1"/>
</dbReference>
<dbReference type="PRINTS" id="PR00328">
    <property type="entry name" value="SAR1GTPBP"/>
</dbReference>
<evidence type="ECO:0000256" key="5">
    <source>
        <dbReference type="RuleBase" id="RU003925"/>
    </source>
</evidence>
<dbReference type="InterPro" id="IPR005225">
    <property type="entry name" value="Small_GTP-bd"/>
</dbReference>